<dbReference type="EMBL" id="JAKIXB020000023">
    <property type="protein sequence ID" value="KAL1598282.1"/>
    <property type="molecule type" value="Genomic_DNA"/>
</dbReference>
<keyword evidence="4" id="KW-1185">Reference proteome</keyword>
<feature type="region of interest" description="Disordered" evidence="1">
    <location>
        <begin position="37"/>
        <end position="158"/>
    </location>
</feature>
<feature type="domain" description="N-acetyltransferase" evidence="2">
    <location>
        <begin position="363"/>
        <end position="560"/>
    </location>
</feature>
<reference evidence="3 4" key="1">
    <citation type="submission" date="2024-02" db="EMBL/GenBank/DDBJ databases">
        <title>De novo assembly and annotation of 12 fungi associated with fruit tree decline syndrome in Ontario, Canada.</title>
        <authorList>
            <person name="Sulman M."/>
            <person name="Ellouze W."/>
            <person name="Ilyukhin E."/>
        </authorList>
    </citation>
    <scope>NUCLEOTIDE SEQUENCE [LARGE SCALE GENOMIC DNA]</scope>
    <source>
        <strain evidence="3 4">M97-236</strain>
    </source>
</reference>
<dbReference type="InterPro" id="IPR016181">
    <property type="entry name" value="Acyl_CoA_acyltransferase"/>
</dbReference>
<evidence type="ECO:0000256" key="1">
    <source>
        <dbReference type="SAM" id="MobiDB-lite"/>
    </source>
</evidence>
<evidence type="ECO:0000313" key="4">
    <source>
        <dbReference type="Proteomes" id="UP001521222"/>
    </source>
</evidence>
<protein>
    <recommendedName>
        <fullName evidence="2">N-acetyltransferase domain-containing protein</fullName>
    </recommendedName>
</protein>
<dbReference type="CDD" id="cd04301">
    <property type="entry name" value="NAT_SF"/>
    <property type="match status" value="1"/>
</dbReference>
<accession>A0ABR3R1M1</accession>
<dbReference type="SUPFAM" id="SSF55729">
    <property type="entry name" value="Acyl-CoA N-acyltransferases (Nat)"/>
    <property type="match status" value="1"/>
</dbReference>
<dbReference type="Gene3D" id="3.40.630.30">
    <property type="match status" value="1"/>
</dbReference>
<name>A0ABR3R1M1_9PLEO</name>
<feature type="compositionally biased region" description="Low complexity" evidence="1">
    <location>
        <begin position="42"/>
        <end position="53"/>
    </location>
</feature>
<dbReference type="PROSITE" id="PS51186">
    <property type="entry name" value="GNAT"/>
    <property type="match status" value="1"/>
</dbReference>
<dbReference type="InterPro" id="IPR000182">
    <property type="entry name" value="GNAT_dom"/>
</dbReference>
<feature type="compositionally biased region" description="Basic and acidic residues" evidence="1">
    <location>
        <begin position="88"/>
        <end position="102"/>
    </location>
</feature>
<evidence type="ECO:0000259" key="2">
    <source>
        <dbReference type="PROSITE" id="PS51186"/>
    </source>
</evidence>
<sequence length="577" mass="65468">MTAKLSGVYLAPHLRKKGAALEDALKDAPQDVRLGDALGIISSESPPDSSQSQVEKPAKALALPSNEVVAQMSTPPSPPTSVEGPTKPAEENRWAGLDKSKPEQAVAPPKRRENPRWPRAPKAPKERHRWPKQREIPKHLSTGSDSDGGVTFKSDSEGDPSYDINKLMDWNGDWLPPPEDWVARKGFTNRHFSQVIEQWANEHSRNCTKLMNIDSPSFSGVKTVDDKWSNKDLVPRYWLHDAIDESAPRTFWEELPQRAPAALSDVDPMENPPYWERWEDGKPDNCFMNGLVVPEARIDNDNSDNELESPFAMLCTNERIVRIEEIKQNRKRRDRVRQSRPVPALTPETSYMSDRRLKPKANIYLRPVQPADVRGIMTIYNHYVENTVQAEELDAQTEAEIRCWIDDVVQAGLPCLVAVGKRNQRKGLQGYVSETIVGFVHLSDHAGRTTMCRFTFDLAVYIHPGYIRQGIGKCLLDRLMYTVNTGYTVRSGYEWVNEFEYLKHGTSRTIKTILVPLHYERGEDVEWATSYLGDFGFRKAGRFSQIGHKHGKVVDKVMFQLQTTEVIDPKSTPMVQA</sequence>
<proteinExistence type="predicted"/>
<evidence type="ECO:0000313" key="3">
    <source>
        <dbReference type="EMBL" id="KAL1598282.1"/>
    </source>
</evidence>
<comment type="caution">
    <text evidence="3">The sequence shown here is derived from an EMBL/GenBank/DDBJ whole genome shotgun (WGS) entry which is preliminary data.</text>
</comment>
<dbReference type="Proteomes" id="UP001521222">
    <property type="component" value="Unassembled WGS sequence"/>
</dbReference>
<organism evidence="3 4">
    <name type="scientific">Nothophoma quercina</name>
    <dbReference type="NCBI Taxonomy" id="749835"/>
    <lineage>
        <taxon>Eukaryota</taxon>
        <taxon>Fungi</taxon>
        <taxon>Dikarya</taxon>
        <taxon>Ascomycota</taxon>
        <taxon>Pezizomycotina</taxon>
        <taxon>Dothideomycetes</taxon>
        <taxon>Pleosporomycetidae</taxon>
        <taxon>Pleosporales</taxon>
        <taxon>Pleosporineae</taxon>
        <taxon>Didymellaceae</taxon>
        <taxon>Nothophoma</taxon>
    </lineage>
</organism>
<gene>
    <name evidence="3" type="ORF">SLS59_006966</name>
</gene>